<dbReference type="GO" id="GO:0005524">
    <property type="term" value="F:ATP binding"/>
    <property type="evidence" value="ECO:0007669"/>
    <property type="project" value="UniProtKB-KW"/>
</dbReference>
<keyword evidence="2" id="KW-0547">Nucleotide-binding</keyword>
<evidence type="ECO:0000256" key="1">
    <source>
        <dbReference type="ARBA" id="ARBA00010322"/>
    </source>
</evidence>
<dbReference type="NCBIfam" id="NF040713">
    <property type="entry name" value="ZapE"/>
    <property type="match status" value="1"/>
</dbReference>
<evidence type="ECO:0000313" key="4">
    <source>
        <dbReference type="Proteomes" id="UP000887566"/>
    </source>
</evidence>
<comment type="similarity">
    <text evidence="1">Belongs to the AFG1 ATPase family.</text>
</comment>
<name>A0A914UVB9_9BILA</name>
<dbReference type="Gene3D" id="3.40.50.300">
    <property type="entry name" value="P-loop containing nucleotide triphosphate hydrolases"/>
    <property type="match status" value="1"/>
</dbReference>
<organism evidence="4 5">
    <name type="scientific">Plectus sambesii</name>
    <dbReference type="NCBI Taxonomy" id="2011161"/>
    <lineage>
        <taxon>Eukaryota</taxon>
        <taxon>Metazoa</taxon>
        <taxon>Ecdysozoa</taxon>
        <taxon>Nematoda</taxon>
        <taxon>Chromadorea</taxon>
        <taxon>Plectida</taxon>
        <taxon>Plectina</taxon>
        <taxon>Plectoidea</taxon>
        <taxon>Plectidae</taxon>
        <taxon>Plectus</taxon>
    </lineage>
</organism>
<proteinExistence type="inferred from homology"/>
<dbReference type="Pfam" id="PF03969">
    <property type="entry name" value="AFG1_ATPase"/>
    <property type="match status" value="1"/>
</dbReference>
<evidence type="ECO:0000313" key="5">
    <source>
        <dbReference type="WBParaSite" id="PSAMB.scaffold12695size2631.g35031.t1"/>
    </source>
</evidence>
<protein>
    <submittedName>
        <fullName evidence="5">AFG1-like ATPase</fullName>
    </submittedName>
</protein>
<dbReference type="Proteomes" id="UP000887566">
    <property type="component" value="Unplaced"/>
</dbReference>
<dbReference type="SUPFAM" id="SSF52540">
    <property type="entry name" value="P-loop containing nucleoside triphosphate hydrolases"/>
    <property type="match status" value="1"/>
</dbReference>
<evidence type="ECO:0000256" key="3">
    <source>
        <dbReference type="ARBA" id="ARBA00022840"/>
    </source>
</evidence>
<dbReference type="InterPro" id="IPR027417">
    <property type="entry name" value="P-loop_NTPase"/>
</dbReference>
<dbReference type="GO" id="GO:0005739">
    <property type="term" value="C:mitochondrion"/>
    <property type="evidence" value="ECO:0007669"/>
    <property type="project" value="TreeGrafter"/>
</dbReference>
<accession>A0A914UVB9</accession>
<reference evidence="5" key="1">
    <citation type="submission" date="2022-11" db="UniProtKB">
        <authorList>
            <consortium name="WormBaseParasite"/>
        </authorList>
    </citation>
    <scope>IDENTIFICATION</scope>
</reference>
<sequence>MVCLLLRRVSDQRISLLVGRGVHAACSKASCSSGTNLRPIAEYERRVAAGELNRDEFQIKVLQNFERLYTEVANYVPPELPKEDFISRTFGSIFKKQRKEVTMPNAPLGIYLYGSVGCGKTMLMDLFYDCCPFKKKRRVHFNSFMQDIHRQMHQLKLEHPSRSFGSKDIFDPLPMIADSVVSEANVLCFDEFQVTDIANAMILKRFFGELFRRGLVVVSTSNRAPTGASSFRPGAYSTKAQSLRTEISWLRFIHLKRVQMLGFNIMSFFNI</sequence>
<dbReference type="WBParaSite" id="PSAMB.scaffold12695size2631.g35031.t1">
    <property type="protein sequence ID" value="PSAMB.scaffold12695size2631.g35031.t1"/>
    <property type="gene ID" value="PSAMB.scaffold12695size2631.g35031"/>
</dbReference>
<evidence type="ECO:0000256" key="2">
    <source>
        <dbReference type="ARBA" id="ARBA00022741"/>
    </source>
</evidence>
<dbReference type="PANTHER" id="PTHR12169">
    <property type="entry name" value="ATPASE N2B"/>
    <property type="match status" value="1"/>
</dbReference>
<dbReference type="InterPro" id="IPR005654">
    <property type="entry name" value="ATPase_AFG1-like"/>
</dbReference>
<keyword evidence="4" id="KW-1185">Reference proteome</keyword>
<dbReference type="GO" id="GO:0016887">
    <property type="term" value="F:ATP hydrolysis activity"/>
    <property type="evidence" value="ECO:0007669"/>
    <property type="project" value="InterPro"/>
</dbReference>
<dbReference type="PANTHER" id="PTHR12169:SF6">
    <property type="entry name" value="AFG1-LIKE ATPASE"/>
    <property type="match status" value="1"/>
</dbReference>
<keyword evidence="3" id="KW-0067">ATP-binding</keyword>
<dbReference type="AlphaFoldDB" id="A0A914UVB9"/>